<dbReference type="AlphaFoldDB" id="A0A2T3Q2P4"/>
<protein>
    <submittedName>
        <fullName evidence="1">Uncharacterized protein</fullName>
    </submittedName>
</protein>
<organism evidence="1 2">
    <name type="scientific">Photobacterium damselae</name>
    <dbReference type="NCBI Taxonomy" id="38293"/>
    <lineage>
        <taxon>Bacteria</taxon>
        <taxon>Pseudomonadati</taxon>
        <taxon>Pseudomonadota</taxon>
        <taxon>Gammaproteobacteria</taxon>
        <taxon>Vibrionales</taxon>
        <taxon>Vibrionaceae</taxon>
        <taxon>Photobacterium</taxon>
    </lineage>
</organism>
<sequence length="573" mass="65158">MKIKTLTMLIVCCSSNAYAFTQWGGSGLTPMGHEWLTRASALELLNSEDLIKPDPEDPRLNWTQGHAKNLDLEIASNEVSKIKNLKKSDKLYEPKYDAIFSAIVGERWVDIAGFNVIDGFIGQYGPDCFDATAQEPADLQQDHFMRRYDDIGSQGGVSAAKRAQNRFIDHFVNAAMANEKRILVWDGGASSSTQSEVDYNYFLFGRAVHLFQDSFSLEHTVRLPEDNYKKIRQVKGYICSDSSEQHSHSSFTSSDFYDSNDVIWKKKSKSDTGWQSYKPSNMKPAALTALEASKDLWAAFIRTMATNINERETTARKEAQQLIDTWLSFDEEEMLSWYDNEKNRDDTFVTSDNKKGQSQKTCLSNISFKNSDGSKPTPTNIEELASNIEKSRNKCLFNIEPVPGFADLYDPYIKIPYNWQWKSNSWKTPGQDWAPSTPKPDNGEVINILAYDNNQLSADTIANNSKIITSGKKGLDFIKVPSENNGYYFRLNNYPNLFFSYSASADETVKLVNSPKQSEFILIGNKNTYNIKNTYWDQFVWYNKAKKSVHLTSHGNEKNTDSSWTILNKDINN</sequence>
<gene>
    <name evidence="1" type="ORF">NCTC11647_04320</name>
</gene>
<proteinExistence type="predicted"/>
<reference evidence="1 2" key="1">
    <citation type="submission" date="2018-06" db="EMBL/GenBank/DDBJ databases">
        <authorList>
            <consortium name="Pathogen Informatics"/>
            <person name="Doyle S."/>
        </authorList>
    </citation>
    <scope>NUCLEOTIDE SEQUENCE [LARGE SCALE GENOMIC DNA]</scope>
    <source>
        <strain evidence="1 2">NCTC11647</strain>
    </source>
</reference>
<dbReference type="Proteomes" id="UP000251647">
    <property type="component" value="Unassembled WGS sequence"/>
</dbReference>
<accession>A0A2T3Q2P4</accession>
<evidence type="ECO:0000313" key="1">
    <source>
        <dbReference type="EMBL" id="SPY45975.1"/>
    </source>
</evidence>
<name>A0A2T3Q2P4_PHODM</name>
<dbReference type="OrthoDB" id="7177288at2"/>
<dbReference type="EMBL" id="UATL01000008">
    <property type="protein sequence ID" value="SPY45975.1"/>
    <property type="molecule type" value="Genomic_DNA"/>
</dbReference>
<dbReference type="RefSeq" id="WP_005307013.1">
    <property type="nucleotide sequence ID" value="NZ_PYOG01000069.1"/>
</dbReference>
<evidence type="ECO:0000313" key="2">
    <source>
        <dbReference type="Proteomes" id="UP000251647"/>
    </source>
</evidence>